<proteinExistence type="predicted"/>
<comment type="caution">
    <text evidence="2">The sequence shown here is derived from an EMBL/GenBank/DDBJ whole genome shotgun (WGS) entry which is preliminary data.</text>
</comment>
<dbReference type="AlphaFoldDB" id="A0A9X2E1G8"/>
<reference evidence="2" key="1">
    <citation type="submission" date="2022-06" db="EMBL/GenBank/DDBJ databases">
        <title>Whole genome shotgun sequencing (WGS) of Rathayibacter sp. ZW T2_19, isolated from stored onions (Allium cepa).</title>
        <authorList>
            <person name="Stoll D.A."/>
            <person name="Huch M."/>
        </authorList>
    </citation>
    <scope>NUCLEOTIDE SEQUENCE</scope>
    <source>
        <strain evidence="2">ZW T2_19</strain>
    </source>
</reference>
<accession>A0A9X2E1G8</accession>
<protein>
    <submittedName>
        <fullName evidence="2">Uncharacterized protein</fullName>
    </submittedName>
</protein>
<sequence length="50" mass="5230">MSERDEKHDEKPLDPLSDFSIPGDTDLHTDGDASGADGTEVAEPGSSGDE</sequence>
<evidence type="ECO:0000313" key="3">
    <source>
        <dbReference type="Proteomes" id="UP001155240"/>
    </source>
</evidence>
<gene>
    <name evidence="2" type="ORF">NB037_17185</name>
</gene>
<organism evidence="2 3">
    <name type="scientific">Rathayibacter rubneri</name>
    <dbReference type="NCBI Taxonomy" id="2950106"/>
    <lineage>
        <taxon>Bacteria</taxon>
        <taxon>Bacillati</taxon>
        <taxon>Actinomycetota</taxon>
        <taxon>Actinomycetes</taxon>
        <taxon>Micrococcales</taxon>
        <taxon>Microbacteriaceae</taxon>
        <taxon>Rathayibacter</taxon>
    </lineage>
</organism>
<name>A0A9X2E1G8_9MICO</name>
<evidence type="ECO:0000313" key="2">
    <source>
        <dbReference type="EMBL" id="MCM6764151.1"/>
    </source>
</evidence>
<dbReference type="EMBL" id="JAMRYM010000115">
    <property type="protein sequence ID" value="MCM6764151.1"/>
    <property type="molecule type" value="Genomic_DNA"/>
</dbReference>
<feature type="compositionally biased region" description="Basic and acidic residues" evidence="1">
    <location>
        <begin position="1"/>
        <end position="13"/>
    </location>
</feature>
<feature type="region of interest" description="Disordered" evidence="1">
    <location>
        <begin position="1"/>
        <end position="50"/>
    </location>
</feature>
<keyword evidence="3" id="KW-1185">Reference proteome</keyword>
<evidence type="ECO:0000256" key="1">
    <source>
        <dbReference type="SAM" id="MobiDB-lite"/>
    </source>
</evidence>
<dbReference type="RefSeq" id="WP_251947956.1">
    <property type="nucleotide sequence ID" value="NZ_JAMRYM010000115.1"/>
</dbReference>
<dbReference type="Proteomes" id="UP001155240">
    <property type="component" value="Unassembled WGS sequence"/>
</dbReference>